<gene>
    <name evidence="2" type="ordered locus">Mvol_0846</name>
</gene>
<dbReference type="EMBL" id="CP002057">
    <property type="protein sequence ID" value="ADI36505.1"/>
    <property type="molecule type" value="Genomic_DNA"/>
</dbReference>
<dbReference type="OrthoDB" id="382167at2157"/>
<keyword evidence="1" id="KW-1133">Transmembrane helix</keyword>
<keyword evidence="1" id="KW-0472">Membrane</keyword>
<dbReference type="AlphaFoldDB" id="D7DTP5"/>
<dbReference type="HOGENOM" id="CLU_1965611_0_0_2"/>
<feature type="transmembrane region" description="Helical" evidence="1">
    <location>
        <begin position="6"/>
        <end position="34"/>
    </location>
</feature>
<name>D7DTP5_METV3</name>
<dbReference type="KEGG" id="mvo:Mvol_0846"/>
<protein>
    <submittedName>
        <fullName evidence="2">Uncharacterized protein</fullName>
    </submittedName>
</protein>
<evidence type="ECO:0000313" key="2">
    <source>
        <dbReference type="EMBL" id="ADI36505.1"/>
    </source>
</evidence>
<evidence type="ECO:0000256" key="1">
    <source>
        <dbReference type="SAM" id="Phobius"/>
    </source>
</evidence>
<evidence type="ECO:0000313" key="3">
    <source>
        <dbReference type="Proteomes" id="UP000007722"/>
    </source>
</evidence>
<keyword evidence="3" id="KW-1185">Reference proteome</keyword>
<organism evidence="2 3">
    <name type="scientific">Methanococcus voltae (strain ATCC BAA-1334 / A3)</name>
    <dbReference type="NCBI Taxonomy" id="456320"/>
    <lineage>
        <taxon>Archaea</taxon>
        <taxon>Methanobacteriati</taxon>
        <taxon>Methanobacteriota</taxon>
        <taxon>Methanomada group</taxon>
        <taxon>Methanococci</taxon>
        <taxon>Methanococcales</taxon>
        <taxon>Methanococcaceae</taxon>
        <taxon>Methanococcus</taxon>
    </lineage>
</organism>
<sequence>MNTFEIVAGLSAVFIVALLLIGMVLQIFLTYLGVKIAKMDSDMTLITKVSIIKFFVGIVFAYVPLGVILSYVMNFYINKEFFKTTYKNGFIIEIPSLILGIILIAIVIGLSIADGQNIYSATYELLY</sequence>
<reference evidence="2 3" key="1">
    <citation type="submission" date="2010-05" db="EMBL/GenBank/DDBJ databases">
        <title>Complete sequence of Methanococcus voltae A3.</title>
        <authorList>
            <consortium name="US DOE Joint Genome Institute"/>
            <person name="Lucas S."/>
            <person name="Copeland A."/>
            <person name="Lapidus A."/>
            <person name="Cheng J.-F."/>
            <person name="Bruce D."/>
            <person name="Goodwin L."/>
            <person name="Pitluck S."/>
            <person name="Lowry S."/>
            <person name="Clum A."/>
            <person name="Land M."/>
            <person name="Hauser L."/>
            <person name="Kyrpides N."/>
            <person name="Mikhailova N."/>
            <person name="Whitman W.B."/>
            <person name="Woyke T."/>
        </authorList>
    </citation>
    <scope>NUCLEOTIDE SEQUENCE [LARGE SCALE GENOMIC DNA]</scope>
    <source>
        <strain evidence="3">ATCC BAA-1334 / A3</strain>
    </source>
</reference>
<proteinExistence type="predicted"/>
<dbReference type="Proteomes" id="UP000007722">
    <property type="component" value="Chromosome"/>
</dbReference>
<keyword evidence="1" id="KW-0812">Transmembrane</keyword>
<dbReference type="InParanoid" id="D7DTP5"/>
<feature type="transmembrane region" description="Helical" evidence="1">
    <location>
        <begin position="89"/>
        <end position="113"/>
    </location>
</feature>
<feature type="transmembrane region" description="Helical" evidence="1">
    <location>
        <begin position="54"/>
        <end position="77"/>
    </location>
</feature>
<accession>D7DTP5</accession>